<dbReference type="InterPro" id="IPR050863">
    <property type="entry name" value="CenT-Element_Derived"/>
</dbReference>
<accession>B8LXS0</accession>
<dbReference type="OMA" id="CKMCRIQ"/>
<feature type="region of interest" description="Disordered" evidence="2">
    <location>
        <begin position="1"/>
        <end position="30"/>
    </location>
</feature>
<dbReference type="Pfam" id="PF03184">
    <property type="entry name" value="DDE_1"/>
    <property type="match status" value="1"/>
</dbReference>
<proteinExistence type="predicted"/>
<evidence type="ECO:0000259" key="3">
    <source>
        <dbReference type="Pfam" id="PF03184"/>
    </source>
</evidence>
<feature type="domain" description="DDE-1" evidence="3">
    <location>
        <begin position="226"/>
        <end position="353"/>
    </location>
</feature>
<evidence type="ECO:0000259" key="4">
    <source>
        <dbReference type="Pfam" id="PF03221"/>
    </source>
</evidence>
<protein>
    <submittedName>
        <fullName evidence="5">Uncharacterized protein</fullName>
    </submittedName>
</protein>
<evidence type="ECO:0000256" key="1">
    <source>
        <dbReference type="ARBA" id="ARBA00023125"/>
    </source>
</evidence>
<feature type="domain" description="HTH CENPB-type" evidence="4">
    <location>
        <begin position="95"/>
        <end position="141"/>
    </location>
</feature>
<dbReference type="PANTHER" id="PTHR19303:SF74">
    <property type="entry name" value="POGO TRANSPOSABLE ELEMENT WITH KRAB DOMAIN"/>
    <property type="match status" value="1"/>
</dbReference>
<organism evidence="5 6">
    <name type="scientific">Talaromyces stipitatus (strain ATCC 10500 / CBS 375.48 / QM 6759 / NRRL 1006)</name>
    <name type="common">Penicillium stipitatum</name>
    <dbReference type="NCBI Taxonomy" id="441959"/>
    <lineage>
        <taxon>Eukaryota</taxon>
        <taxon>Fungi</taxon>
        <taxon>Dikarya</taxon>
        <taxon>Ascomycota</taxon>
        <taxon>Pezizomycotina</taxon>
        <taxon>Eurotiomycetes</taxon>
        <taxon>Eurotiomycetidae</taxon>
        <taxon>Eurotiales</taxon>
        <taxon>Trichocomaceae</taxon>
        <taxon>Talaromyces</taxon>
        <taxon>Talaromyces sect. Talaromyces</taxon>
    </lineage>
</organism>
<dbReference type="RefSeq" id="XP_002342042.1">
    <property type="nucleotide sequence ID" value="XM_002342001.1"/>
</dbReference>
<dbReference type="AlphaFoldDB" id="B8LXS0"/>
<dbReference type="Pfam" id="PF03221">
    <property type="entry name" value="HTH_Tnp_Tc5"/>
    <property type="match status" value="1"/>
</dbReference>
<dbReference type="GeneID" id="8101979"/>
<dbReference type="InterPro" id="IPR006600">
    <property type="entry name" value="HTH_CenpB_DNA-bd_dom"/>
</dbReference>
<keyword evidence="6" id="KW-1185">Reference proteome</keyword>
<gene>
    <name evidence="5" type="ORF">TSTA_080100</name>
</gene>
<dbReference type="GO" id="GO:0003677">
    <property type="term" value="F:DNA binding"/>
    <property type="evidence" value="ECO:0007669"/>
    <property type="project" value="UniProtKB-KW"/>
</dbReference>
<dbReference type="InParanoid" id="B8LXS0"/>
<evidence type="ECO:0000313" key="6">
    <source>
        <dbReference type="Proteomes" id="UP000001745"/>
    </source>
</evidence>
<name>B8LXS0_TALSN</name>
<evidence type="ECO:0000256" key="2">
    <source>
        <dbReference type="SAM" id="MobiDB-lite"/>
    </source>
</evidence>
<sequence>MYSTGRGTTKYPSRRLASPPSGWESAGAQRTPELNVQNCKNRNPAFSTVQNTAKMTAEQYNNHQGCLRRVNLEFLARGSIAGLTGHPLAQPDSQRIDNMGAAPTPRQIEENANYLITKDWTGQGEPRRAGKDWVYEYLKRLPKEYQRIVQQPQEVDRTAAEHYGQIERWFIDLKITMKNLKITPANLWNFDETGFIVGQGKKEAVVTAYPKTSKRISSLSSRESLTVVESINAEGKVIPPLIIPKGVVHLEEWYKHIKDEDWLIAPASNGFITDEIAFEWLQHFNRFTDDGKNWRLLIMDNHTTHLTIPFLDYCKMCRIQVFAFPAHSTHLLQPLDGVPFQQYKHVHGRVVNKIARLGGFDFDKNDFFKELHDIRIETFTPRIIRHGWKDRGIWPYNPRAVLDLMVQPEDTIIDDGNTLKIYGENDDTIPSSPTIKSISPPSSVQKLRRYVNKIEKSLDGIKDILDESSPGLIRRIKTVNQGSLIMADLGELHRENFTRIRDTAERKAAKKTKRQFKAVGALYVKDANRLIKRRHDGDLMKIHKLWVH</sequence>
<dbReference type="Proteomes" id="UP000001745">
    <property type="component" value="Unassembled WGS sequence"/>
</dbReference>
<feature type="compositionally biased region" description="Polar residues" evidence="2">
    <location>
        <begin position="1"/>
        <end position="11"/>
    </location>
</feature>
<dbReference type="eggNOG" id="ENOG502RNFM">
    <property type="taxonomic scope" value="Eukaryota"/>
</dbReference>
<reference evidence="6" key="1">
    <citation type="journal article" date="2015" name="Genome Announc.">
        <title>Genome sequence of the AIDS-associated pathogen Penicillium marneffei (ATCC18224) and its near taxonomic relative Talaromyces stipitatus (ATCC10500).</title>
        <authorList>
            <person name="Nierman W.C."/>
            <person name="Fedorova-Abrams N.D."/>
            <person name="Andrianopoulos A."/>
        </authorList>
    </citation>
    <scope>NUCLEOTIDE SEQUENCE [LARGE SCALE GENOMIC DNA]</scope>
    <source>
        <strain evidence="6">ATCC 10500 / CBS 375.48 / QM 6759 / NRRL 1006</strain>
    </source>
</reference>
<dbReference type="HOGENOM" id="CLU_013929_14_2_1"/>
<dbReference type="PhylomeDB" id="B8LXS0"/>
<dbReference type="EMBL" id="EQ962652">
    <property type="protein sequence ID" value="EED24655.1"/>
    <property type="molecule type" value="Genomic_DNA"/>
</dbReference>
<dbReference type="GO" id="GO:0005634">
    <property type="term" value="C:nucleus"/>
    <property type="evidence" value="ECO:0007669"/>
    <property type="project" value="TreeGrafter"/>
</dbReference>
<dbReference type="OrthoDB" id="4324149at2759"/>
<evidence type="ECO:0000313" key="5">
    <source>
        <dbReference type="EMBL" id="EED24655.1"/>
    </source>
</evidence>
<dbReference type="PANTHER" id="PTHR19303">
    <property type="entry name" value="TRANSPOSON"/>
    <property type="match status" value="1"/>
</dbReference>
<dbReference type="VEuPathDB" id="FungiDB:TSTA_080100"/>
<keyword evidence="1" id="KW-0238">DNA-binding</keyword>
<dbReference type="InterPro" id="IPR004875">
    <property type="entry name" value="DDE_SF_endonuclease_dom"/>
</dbReference>